<dbReference type="PANTHER" id="PTHR47204:SF1">
    <property type="entry name" value="RIBONUCLEASE H2 SUBUNIT C"/>
    <property type="match status" value="1"/>
</dbReference>
<keyword evidence="2" id="KW-1185">Reference proteome</keyword>
<name>A0AAN8VF61_9MAGN</name>
<dbReference type="InterPro" id="IPR013924">
    <property type="entry name" value="RNase_H2_suC"/>
</dbReference>
<evidence type="ECO:0000313" key="1">
    <source>
        <dbReference type="EMBL" id="KAK6933893.1"/>
    </source>
</evidence>
<organism evidence="1 2">
    <name type="scientific">Dillenia turbinata</name>
    <dbReference type="NCBI Taxonomy" id="194707"/>
    <lineage>
        <taxon>Eukaryota</taxon>
        <taxon>Viridiplantae</taxon>
        <taxon>Streptophyta</taxon>
        <taxon>Embryophyta</taxon>
        <taxon>Tracheophyta</taxon>
        <taxon>Spermatophyta</taxon>
        <taxon>Magnoliopsida</taxon>
        <taxon>eudicotyledons</taxon>
        <taxon>Gunneridae</taxon>
        <taxon>Pentapetalae</taxon>
        <taxon>Dilleniales</taxon>
        <taxon>Dilleniaceae</taxon>
        <taxon>Dillenia</taxon>
    </lineage>
</organism>
<dbReference type="Gene3D" id="2.40.128.680">
    <property type="match status" value="1"/>
</dbReference>
<dbReference type="PANTHER" id="PTHR47204">
    <property type="entry name" value="OS02G0168900 PROTEIN"/>
    <property type="match status" value="1"/>
</dbReference>
<evidence type="ECO:0000313" key="2">
    <source>
        <dbReference type="Proteomes" id="UP001370490"/>
    </source>
</evidence>
<dbReference type="GO" id="GO:0006401">
    <property type="term" value="P:RNA catabolic process"/>
    <property type="evidence" value="ECO:0007669"/>
    <property type="project" value="InterPro"/>
</dbReference>
<dbReference type="Pfam" id="PF08615">
    <property type="entry name" value="RNase_H2_suC"/>
    <property type="match status" value="1"/>
</dbReference>
<sequence length="162" mass="18066">MLDETSESQGTINLCSSAPVDLTNEVHQLPCCIKYSGPSAISHYFKPRPAGIEIEGLAVEEAYFRGRKLQGTTVMLPEGFCGYVLGRKVSHKRKASQMSEGNSNCWEPTARFQNITCWNHDSLPSHDDAFLRSFHWLAVSKALHKPVTPEDLESVSITKELE</sequence>
<dbReference type="CDD" id="cd09271">
    <property type="entry name" value="RNase_H2-C"/>
    <property type="match status" value="1"/>
</dbReference>
<dbReference type="AlphaFoldDB" id="A0AAN8VF61"/>
<protein>
    <submittedName>
        <fullName evidence="1">Ribonuclease H2, subunit C</fullName>
    </submittedName>
</protein>
<gene>
    <name evidence="1" type="ORF">RJ641_036787</name>
</gene>
<accession>A0AAN8VF61</accession>
<comment type="caution">
    <text evidence="1">The sequence shown here is derived from an EMBL/GenBank/DDBJ whole genome shotgun (WGS) entry which is preliminary data.</text>
</comment>
<dbReference type="EMBL" id="JBAMMX010000009">
    <property type="protein sequence ID" value="KAK6933893.1"/>
    <property type="molecule type" value="Genomic_DNA"/>
</dbReference>
<reference evidence="1 2" key="1">
    <citation type="submission" date="2023-12" db="EMBL/GenBank/DDBJ databases">
        <title>A high-quality genome assembly for Dillenia turbinata (Dilleniales).</title>
        <authorList>
            <person name="Chanderbali A."/>
        </authorList>
    </citation>
    <scope>NUCLEOTIDE SEQUENCE [LARGE SCALE GENOMIC DNA]</scope>
    <source>
        <strain evidence="1">LSX21</strain>
        <tissue evidence="1">Leaf</tissue>
    </source>
</reference>
<dbReference type="GO" id="GO:0032299">
    <property type="term" value="C:ribonuclease H2 complex"/>
    <property type="evidence" value="ECO:0007669"/>
    <property type="project" value="InterPro"/>
</dbReference>
<dbReference type="Proteomes" id="UP001370490">
    <property type="component" value="Unassembled WGS sequence"/>
</dbReference>
<proteinExistence type="predicted"/>